<keyword evidence="8" id="KW-1048">Host nucleus</keyword>
<keyword evidence="11" id="KW-0916">Viral movement protein</keyword>
<dbReference type="RefSeq" id="YP_009547944.1">
    <property type="nucleotide sequence ID" value="NC_040192.1"/>
</dbReference>
<evidence type="ECO:0000256" key="15">
    <source>
        <dbReference type="ARBA" id="ARBA00025176"/>
    </source>
</evidence>
<evidence type="ECO:0000256" key="11">
    <source>
        <dbReference type="ARBA" id="ARBA00023031"/>
    </source>
</evidence>
<dbReference type="KEGG" id="vg:65349603"/>
<keyword evidence="10" id="KW-1043">Host membrane</keyword>
<proteinExistence type="inferred from homology"/>
<gene>
    <name evidence="20" type="primary">BV1</name>
</gene>
<dbReference type="GO" id="GO:0003697">
    <property type="term" value="F:single-stranded DNA binding"/>
    <property type="evidence" value="ECO:0007669"/>
    <property type="project" value="InterPro"/>
</dbReference>
<keyword evidence="6" id="KW-0813">Transport</keyword>
<organism evidence="20 21">
    <name type="scientific">Desmodium mottle virus</name>
    <dbReference type="NCBI Taxonomy" id="1960710"/>
    <lineage>
        <taxon>Viruses</taxon>
        <taxon>Monodnaviria</taxon>
        <taxon>Shotokuvirae</taxon>
        <taxon>Cressdnaviricota</taxon>
        <taxon>Repensiviricetes</taxon>
        <taxon>Geplafuvirales</taxon>
        <taxon>Geminiviridae</taxon>
        <taxon>Begomovirus</taxon>
        <taxon>Begomovirus desmodii</taxon>
    </lineage>
</organism>
<evidence type="ECO:0000256" key="8">
    <source>
        <dbReference type="ARBA" id="ARBA00022562"/>
    </source>
</evidence>
<dbReference type="GO" id="GO:0046740">
    <property type="term" value="P:transport of virus in host, cell to cell"/>
    <property type="evidence" value="ECO:0007669"/>
    <property type="project" value="UniProtKB-KW"/>
</dbReference>
<sequence>MWSPRFKGRRRFDRSKVSGYRIPTTTPSRRYKSQGFSRGGVSRSLTYERVERPLGYKCLMERHHGDAFALTSNCDTTSFISYPVRALSGEGRSRDYIKLLSIRASGVINVKGLVKHDAMERSTNFSGVFVMALVMDMKPYLPEGSNQLPSFVELFGPYSSAYVTLRLLDNQTSRFRILTSVSKMVYTQDDSRVLQFKCYRRFTHSRYPIWASFYDHDIGNSGGNYRNISRNAVLVSYAFVSEQSMSCVPFVQLETRYIG</sequence>
<dbReference type="InterPro" id="IPR000263">
    <property type="entry name" value="GV_A/BR1_coat"/>
</dbReference>
<evidence type="ECO:0000256" key="12">
    <source>
        <dbReference type="ARBA" id="ARBA00023125"/>
    </source>
</evidence>
<keyword evidence="12" id="KW-0238">DNA-binding</keyword>
<feature type="region of interest" description="Disordered" evidence="19">
    <location>
        <begin position="17"/>
        <end position="39"/>
    </location>
</feature>
<dbReference type="GO" id="GO:0043657">
    <property type="term" value="C:host cell"/>
    <property type="evidence" value="ECO:0007669"/>
    <property type="project" value="InterPro"/>
</dbReference>
<dbReference type="GO" id="GO:0005198">
    <property type="term" value="F:structural molecule activity"/>
    <property type="evidence" value="ECO:0007669"/>
    <property type="project" value="InterPro"/>
</dbReference>
<dbReference type="GeneID" id="65349603"/>
<evidence type="ECO:0000256" key="7">
    <source>
        <dbReference type="ARBA" id="ARBA00022511"/>
    </source>
</evidence>
<evidence type="ECO:0000256" key="1">
    <source>
        <dbReference type="ARBA" id="ARBA00004147"/>
    </source>
</evidence>
<dbReference type="GO" id="GO:0019028">
    <property type="term" value="C:viral capsid"/>
    <property type="evidence" value="ECO:0007669"/>
    <property type="project" value="InterPro"/>
</dbReference>
<dbReference type="GO" id="GO:0051027">
    <property type="term" value="P:DNA transport"/>
    <property type="evidence" value="ECO:0007669"/>
    <property type="project" value="InterPro"/>
</dbReference>
<dbReference type="Proteomes" id="UP000240491">
    <property type="component" value="Genome"/>
</dbReference>
<dbReference type="PRINTS" id="PR00225">
    <property type="entry name" value="GEMCOATBR1"/>
</dbReference>
<dbReference type="GO" id="GO:0020002">
    <property type="term" value="C:host cell plasma membrane"/>
    <property type="evidence" value="ECO:0007669"/>
    <property type="project" value="UniProtKB-SubCell"/>
</dbReference>
<evidence type="ECO:0000313" key="20">
    <source>
        <dbReference type="EMBL" id="AQS23372.1"/>
    </source>
</evidence>
<evidence type="ECO:0000256" key="9">
    <source>
        <dbReference type="ARBA" id="ARBA00022581"/>
    </source>
</evidence>
<comment type="function">
    <text evidence="15">Binds to the genomic viral ssDNA, shuttles it into and out of the cell nucleus. Begomoviruses use 2 proteins to transport their DNA from cell to cell. The nuclear shuttle protein (NSP) shuttles it between nucleus and cytoplasm and the movement protein (MP) probably transports the DNA-NSP complex to the cell periphery and facilitates movement across the cell wall.</text>
</comment>
<dbReference type="Pfam" id="PF00844">
    <property type="entry name" value="Gemini_coat"/>
    <property type="match status" value="1"/>
</dbReference>
<keyword evidence="13" id="KW-0472">Membrane</keyword>
<evidence type="ECO:0000256" key="2">
    <source>
        <dbReference type="ARBA" id="ARBA00004192"/>
    </source>
</evidence>
<evidence type="ECO:0000256" key="13">
    <source>
        <dbReference type="ARBA" id="ARBA00023136"/>
    </source>
</evidence>
<keyword evidence="7" id="KW-1032">Host cell membrane</keyword>
<dbReference type="OrthoDB" id="8326at10239"/>
<name>A0A1S6GND4_9GEMI</name>
<comment type="similarity">
    <text evidence="4">Belongs to the begomovirus nuclear shuttle protein family.</text>
</comment>
<dbReference type="GO" id="GO:0030430">
    <property type="term" value="C:host cell cytoplasm"/>
    <property type="evidence" value="ECO:0007669"/>
    <property type="project" value="UniProtKB-SubCell"/>
</dbReference>
<keyword evidence="14" id="KW-1035">Host cytoplasm</keyword>
<protein>
    <recommendedName>
        <fullName evidence="5">Nuclear shuttle protein</fullName>
    </recommendedName>
    <alternativeName>
        <fullName evidence="17">Protein BR1</fullName>
    </alternativeName>
    <alternativeName>
        <fullName evidence="18">Protein BV1</fullName>
    </alternativeName>
</protein>
<dbReference type="GO" id="GO:0042025">
    <property type="term" value="C:host cell nucleus"/>
    <property type="evidence" value="ECO:0007669"/>
    <property type="project" value="UniProtKB-SubCell"/>
</dbReference>
<evidence type="ECO:0000256" key="5">
    <source>
        <dbReference type="ARBA" id="ARBA00014908"/>
    </source>
</evidence>
<evidence type="ECO:0000256" key="14">
    <source>
        <dbReference type="ARBA" id="ARBA00023200"/>
    </source>
</evidence>
<accession>A0A1S6GND4</accession>
<dbReference type="EMBL" id="KY294727">
    <property type="protein sequence ID" value="AQS23372.1"/>
    <property type="molecule type" value="Genomic_DNA"/>
</dbReference>
<evidence type="ECO:0000256" key="17">
    <source>
        <dbReference type="ARBA" id="ARBA00029578"/>
    </source>
</evidence>
<evidence type="ECO:0000256" key="6">
    <source>
        <dbReference type="ARBA" id="ARBA00022448"/>
    </source>
</evidence>
<comment type="subcellular location">
    <subcellularLocation>
        <location evidence="3">Host cell membrane</location>
        <topology evidence="3">Peripheral membrane protein</topology>
        <orientation evidence="3">Cytoplasmic side</orientation>
    </subcellularLocation>
    <subcellularLocation>
        <location evidence="2">Host cytoplasm</location>
    </subcellularLocation>
    <subcellularLocation>
        <location evidence="1">Host nucleus</location>
    </subcellularLocation>
</comment>
<evidence type="ECO:0000256" key="4">
    <source>
        <dbReference type="ARBA" id="ARBA00005789"/>
    </source>
</evidence>
<evidence type="ECO:0000256" key="3">
    <source>
        <dbReference type="ARBA" id="ARBA00004501"/>
    </source>
</evidence>
<evidence type="ECO:0000256" key="18">
    <source>
        <dbReference type="ARBA" id="ARBA00029763"/>
    </source>
</evidence>
<dbReference type="InterPro" id="IPR001530">
    <property type="entry name" value="Gemini_BR1"/>
</dbReference>
<reference evidence="20 21" key="1">
    <citation type="journal article" date="2017" name="Arch. Virol.">
        <title>Desmodium mottle virus, the first legumovirus (genus Begomovirus) from East Africa.</title>
        <authorList>
            <person name="Mollel H.G."/>
            <person name="Sseruwagi P."/>
            <person name="Ndunguru J."/>
            <person name="Alicai T."/>
            <person name="Colvin J."/>
            <person name="Navas-Castillo J."/>
            <person name="Fiallo-Olive E."/>
        </authorList>
    </citation>
    <scope>NUCLEOTIDE SEQUENCE [LARGE SCALE GENOMIC DNA]</scope>
</reference>
<evidence type="ECO:0000313" key="21">
    <source>
        <dbReference type="Proteomes" id="UP000240491"/>
    </source>
</evidence>
<evidence type="ECO:0000256" key="10">
    <source>
        <dbReference type="ARBA" id="ARBA00022870"/>
    </source>
</evidence>
<keyword evidence="21" id="KW-1185">Reference proteome</keyword>
<keyword evidence="9" id="KW-0945">Host-virus interaction</keyword>
<evidence type="ECO:0000256" key="19">
    <source>
        <dbReference type="SAM" id="MobiDB-lite"/>
    </source>
</evidence>
<evidence type="ECO:0000256" key="16">
    <source>
        <dbReference type="ARBA" id="ARBA00026026"/>
    </source>
</evidence>
<comment type="subunit">
    <text evidence="16">Binds to single-stranded and double-stranded viral DNA. Interacts with the host nuclear shuttle interacting (NSI) protein. This interaction may allow NSP to recruit NSI monomers to the viral genome and thus regulate nuclear export of viral genome by NSP.</text>
</comment>